<evidence type="ECO:0000256" key="1">
    <source>
        <dbReference type="ARBA" id="ARBA00023004"/>
    </source>
</evidence>
<dbReference type="InterPro" id="IPR007167">
    <property type="entry name" value="Fe-transptr_FeoA-like"/>
</dbReference>
<dbReference type="GO" id="GO:0046914">
    <property type="term" value="F:transition metal ion binding"/>
    <property type="evidence" value="ECO:0007669"/>
    <property type="project" value="InterPro"/>
</dbReference>
<gene>
    <name evidence="3" type="ORF">SDC9_141969</name>
</gene>
<organism evidence="3">
    <name type="scientific">bioreactor metagenome</name>
    <dbReference type="NCBI Taxonomy" id="1076179"/>
    <lineage>
        <taxon>unclassified sequences</taxon>
        <taxon>metagenomes</taxon>
        <taxon>ecological metagenomes</taxon>
    </lineage>
</organism>
<dbReference type="Pfam" id="PF04023">
    <property type="entry name" value="FeoA"/>
    <property type="match status" value="1"/>
</dbReference>
<dbReference type="InterPro" id="IPR038157">
    <property type="entry name" value="FeoA_core_dom"/>
</dbReference>
<dbReference type="PANTHER" id="PTHR42954:SF2">
    <property type="entry name" value="FE(2+) TRANSPORT PROTEIN A"/>
    <property type="match status" value="1"/>
</dbReference>
<dbReference type="AlphaFoldDB" id="A0A645DZU6"/>
<evidence type="ECO:0000313" key="3">
    <source>
        <dbReference type="EMBL" id="MPM94821.1"/>
    </source>
</evidence>
<dbReference type="EMBL" id="VSSQ01041404">
    <property type="protein sequence ID" value="MPM94821.1"/>
    <property type="molecule type" value="Genomic_DNA"/>
</dbReference>
<dbReference type="InterPro" id="IPR052713">
    <property type="entry name" value="FeoA"/>
</dbReference>
<dbReference type="PANTHER" id="PTHR42954">
    <property type="entry name" value="FE(2+) TRANSPORT PROTEIN A"/>
    <property type="match status" value="1"/>
</dbReference>
<keyword evidence="1" id="KW-0408">Iron</keyword>
<dbReference type="Gene3D" id="2.30.30.90">
    <property type="match status" value="1"/>
</dbReference>
<name>A0A645DZU6_9ZZZZ</name>
<reference evidence="3" key="1">
    <citation type="submission" date="2019-08" db="EMBL/GenBank/DDBJ databases">
        <authorList>
            <person name="Kucharzyk K."/>
            <person name="Murdoch R.W."/>
            <person name="Higgins S."/>
            <person name="Loffler F."/>
        </authorList>
    </citation>
    <scope>NUCLEOTIDE SEQUENCE</scope>
</reference>
<evidence type="ECO:0000259" key="2">
    <source>
        <dbReference type="SMART" id="SM00899"/>
    </source>
</evidence>
<sequence>MNLDKLPIGRFAVIRSVNGNSTLRLRLLDMGLIPGTKVSVHKVAPMGDPIEISVRGYELTIRKDDAALIELNEEA</sequence>
<proteinExistence type="predicted"/>
<dbReference type="SMART" id="SM00899">
    <property type="entry name" value="FeoA"/>
    <property type="match status" value="1"/>
</dbReference>
<dbReference type="InterPro" id="IPR008988">
    <property type="entry name" value="Transcriptional_repressor_C"/>
</dbReference>
<comment type="caution">
    <text evidence="3">The sequence shown here is derived from an EMBL/GenBank/DDBJ whole genome shotgun (WGS) entry which is preliminary data.</text>
</comment>
<protein>
    <recommendedName>
        <fullName evidence="2">Ferrous iron transporter FeoA-like domain-containing protein</fullName>
    </recommendedName>
</protein>
<accession>A0A645DZU6</accession>
<feature type="domain" description="Ferrous iron transporter FeoA-like" evidence="2">
    <location>
        <begin position="1"/>
        <end position="73"/>
    </location>
</feature>
<dbReference type="SUPFAM" id="SSF50037">
    <property type="entry name" value="C-terminal domain of transcriptional repressors"/>
    <property type="match status" value="1"/>
</dbReference>